<evidence type="ECO:0000313" key="10">
    <source>
        <dbReference type="EMBL" id="CAI9718226.1"/>
    </source>
</evidence>
<keyword evidence="8 9" id="KW-0472">Membrane</keyword>
<comment type="subcellular location">
    <subcellularLocation>
        <location evidence="1 9">Mitochondrion membrane</location>
        <topology evidence="1 9">Multi-pass membrane protein</topology>
    </subcellularLocation>
</comment>
<evidence type="ECO:0000256" key="3">
    <source>
        <dbReference type="ARBA" id="ARBA00022448"/>
    </source>
</evidence>
<feature type="transmembrane region" description="Helical" evidence="9">
    <location>
        <begin position="284"/>
        <end position="302"/>
    </location>
</feature>
<evidence type="ECO:0000256" key="4">
    <source>
        <dbReference type="ARBA" id="ARBA00022692"/>
    </source>
</evidence>
<evidence type="ECO:0000313" key="11">
    <source>
        <dbReference type="Proteomes" id="UP001162480"/>
    </source>
</evidence>
<dbReference type="GO" id="GO:0140300">
    <property type="term" value="P:serine import into mitochondrion"/>
    <property type="evidence" value="ECO:0007669"/>
    <property type="project" value="TreeGrafter"/>
</dbReference>
<accession>A0AA36AMM5</accession>
<organism evidence="10 11">
    <name type="scientific">Octopus vulgaris</name>
    <name type="common">Common octopus</name>
    <dbReference type="NCBI Taxonomy" id="6645"/>
    <lineage>
        <taxon>Eukaryota</taxon>
        <taxon>Metazoa</taxon>
        <taxon>Spiralia</taxon>
        <taxon>Lophotrochozoa</taxon>
        <taxon>Mollusca</taxon>
        <taxon>Cephalopoda</taxon>
        <taxon>Coleoidea</taxon>
        <taxon>Octopodiformes</taxon>
        <taxon>Octopoda</taxon>
        <taxon>Incirrata</taxon>
        <taxon>Octopodidae</taxon>
        <taxon>Octopus</taxon>
    </lineage>
</organism>
<keyword evidence="5" id="KW-0029">Amino-acid transport</keyword>
<sequence length="382" mass="43543">MGLFCAIRSIPIEYQFDHSNDLLLFTINKTKKFSLVLYWQSAVTFRYEIRCQEQKRRMSDRIDLDKPLWNQDTFYGRLRYFAWVTNPSTCLTPTSKLFEARDLVNKYRLQQEPPHTTREQVLKAHRLVLSAFHPDSGELQNFIGRMSFQVPGGMLLIGCMISFYRTNSAVIFWQWANQSFNALVNYTNRNAGSDISQKKLAIAYVSSTTSALVAALGLKAILAQHTTGILQRFVPFTAVAAANIVNIPLMRQSEFLDGIIVYDENKNPVTTSKYAAVKGISQVVFSRIIMAAPSMLLLPVLFQHLEKYRWMQRFKILNAPLQVLASGALLLVMTPTACALFPQRCSILTSKLSLLDKKNLEELKEKYGANNIPERVYFNKGL</sequence>
<evidence type="ECO:0000256" key="1">
    <source>
        <dbReference type="ARBA" id="ARBA00004225"/>
    </source>
</evidence>
<keyword evidence="4 9" id="KW-0812">Transmembrane</keyword>
<dbReference type="GO" id="GO:0005743">
    <property type="term" value="C:mitochondrial inner membrane"/>
    <property type="evidence" value="ECO:0007669"/>
    <property type="project" value="TreeGrafter"/>
</dbReference>
<evidence type="ECO:0000256" key="6">
    <source>
        <dbReference type="ARBA" id="ARBA00022989"/>
    </source>
</evidence>
<evidence type="ECO:0000256" key="2">
    <source>
        <dbReference type="ARBA" id="ARBA00005974"/>
    </source>
</evidence>
<dbReference type="NCBIfam" id="TIGR00798">
    <property type="entry name" value="mtc"/>
    <property type="match status" value="1"/>
</dbReference>
<dbReference type="PANTHER" id="PTHR11153">
    <property type="entry name" value="SIDEROFLEXIN"/>
    <property type="match status" value="1"/>
</dbReference>
<keyword evidence="11" id="KW-1185">Reference proteome</keyword>
<reference evidence="10" key="1">
    <citation type="submission" date="2023-08" db="EMBL/GenBank/DDBJ databases">
        <authorList>
            <person name="Alioto T."/>
            <person name="Alioto T."/>
            <person name="Gomez Garrido J."/>
        </authorList>
    </citation>
    <scope>NUCLEOTIDE SEQUENCE</scope>
</reference>
<feature type="transmembrane region" description="Helical" evidence="9">
    <location>
        <begin position="323"/>
        <end position="342"/>
    </location>
</feature>
<feature type="transmembrane region" description="Helical" evidence="9">
    <location>
        <begin position="201"/>
        <end position="222"/>
    </location>
</feature>
<dbReference type="AlphaFoldDB" id="A0AA36AMM5"/>
<keyword evidence="3" id="KW-0813">Transport</keyword>
<keyword evidence="6 9" id="KW-1133">Transmembrane helix</keyword>
<keyword evidence="7 9" id="KW-0496">Mitochondrion</keyword>
<name>A0AA36AMM5_OCTVU</name>
<protein>
    <recommendedName>
        <fullName evidence="9">Sidoreflexin</fullName>
    </recommendedName>
</protein>
<dbReference type="EMBL" id="OX597815">
    <property type="protein sequence ID" value="CAI9718226.1"/>
    <property type="molecule type" value="Genomic_DNA"/>
</dbReference>
<dbReference type="Pfam" id="PF03820">
    <property type="entry name" value="SFXNs"/>
    <property type="match status" value="1"/>
</dbReference>
<evidence type="ECO:0000256" key="5">
    <source>
        <dbReference type="ARBA" id="ARBA00022970"/>
    </source>
</evidence>
<evidence type="ECO:0000256" key="7">
    <source>
        <dbReference type="ARBA" id="ARBA00023128"/>
    </source>
</evidence>
<comment type="similarity">
    <text evidence="2 9">Belongs to the sideroflexin family.</text>
</comment>
<gene>
    <name evidence="10" type="ORF">OCTVUL_1B008552</name>
</gene>
<feature type="transmembrane region" description="Helical" evidence="9">
    <location>
        <begin position="155"/>
        <end position="176"/>
    </location>
</feature>
<dbReference type="PANTHER" id="PTHR11153:SF14">
    <property type="entry name" value="SIDEROFLEXIN-2"/>
    <property type="match status" value="1"/>
</dbReference>
<dbReference type="Proteomes" id="UP001162480">
    <property type="component" value="Chromosome 2"/>
</dbReference>
<proteinExistence type="inferred from homology"/>
<dbReference type="InterPro" id="IPR004686">
    <property type="entry name" value="Mtc"/>
</dbReference>
<dbReference type="GO" id="GO:0015075">
    <property type="term" value="F:monoatomic ion transmembrane transporter activity"/>
    <property type="evidence" value="ECO:0007669"/>
    <property type="project" value="InterPro"/>
</dbReference>
<evidence type="ECO:0000256" key="9">
    <source>
        <dbReference type="RuleBase" id="RU362000"/>
    </source>
</evidence>
<evidence type="ECO:0000256" key="8">
    <source>
        <dbReference type="ARBA" id="ARBA00023136"/>
    </source>
</evidence>